<comment type="subcellular location">
    <subcellularLocation>
        <location evidence="1">Cell membrane</location>
        <topology evidence="1">Multi-pass membrane protein</topology>
    </subcellularLocation>
</comment>
<dbReference type="Pfam" id="PF00563">
    <property type="entry name" value="EAL"/>
    <property type="match status" value="1"/>
</dbReference>
<evidence type="ECO:0000256" key="10">
    <source>
        <dbReference type="SAM" id="Phobius"/>
    </source>
</evidence>
<feature type="transmembrane region" description="Helical" evidence="10">
    <location>
        <begin position="15"/>
        <end position="39"/>
    </location>
</feature>
<dbReference type="SUPFAM" id="SSF141868">
    <property type="entry name" value="EAL domain-like"/>
    <property type="match status" value="1"/>
</dbReference>
<protein>
    <recommendedName>
        <fullName evidence="2">cyclic-guanylate-specific phosphodiesterase</fullName>
        <ecNumber evidence="2">3.1.4.52</ecNumber>
    </recommendedName>
</protein>
<reference evidence="12" key="3">
    <citation type="submission" date="2015-03" db="EMBL/GenBank/DDBJ databases">
        <authorList>
            <person name="Murphy D."/>
        </authorList>
    </citation>
    <scope>NUCLEOTIDE SEQUENCE [LARGE SCALE GENOMIC DNA]</scope>
    <source>
        <strain evidence="12">A125KOH2</strain>
    </source>
</reference>
<evidence type="ECO:0000256" key="2">
    <source>
        <dbReference type="ARBA" id="ARBA00012282"/>
    </source>
</evidence>
<evidence type="ECO:0000259" key="11">
    <source>
        <dbReference type="PROSITE" id="PS50883"/>
    </source>
</evidence>
<evidence type="ECO:0000313" key="15">
    <source>
        <dbReference type="Proteomes" id="UP000045840"/>
    </source>
</evidence>
<dbReference type="InterPro" id="IPR001633">
    <property type="entry name" value="EAL_dom"/>
</dbReference>
<organism evidence="12 15">
    <name type="scientific">Yersinia pekkanenii</name>
    <dbReference type="NCBI Taxonomy" id="1288385"/>
    <lineage>
        <taxon>Bacteria</taxon>
        <taxon>Pseudomonadati</taxon>
        <taxon>Pseudomonadota</taxon>
        <taxon>Gammaproteobacteria</taxon>
        <taxon>Enterobacterales</taxon>
        <taxon>Yersiniaceae</taxon>
        <taxon>Yersinia</taxon>
    </lineage>
</organism>
<dbReference type="Proteomes" id="UP000044625">
    <property type="component" value="Unassembled WGS sequence"/>
</dbReference>
<reference evidence="13 14" key="2">
    <citation type="submission" date="2015-03" db="EMBL/GenBank/DDBJ databases">
        <authorList>
            <consortium name="Pathogen Informatics"/>
            <person name="Murphy D."/>
        </authorList>
    </citation>
    <scope>NUCLEOTIDE SEQUENCE [LARGE SCALE GENOMIC DNA]</scope>
    <source>
        <strain evidence="14">type strain: CIP110230</strain>
        <strain evidence="13">Type strain: CIP110230</strain>
    </source>
</reference>
<dbReference type="PANTHER" id="PTHR33121:SF80">
    <property type="entry name" value="CYCLIC DI-GMP PHOSPHODIESTERASE PDEL"/>
    <property type="match status" value="1"/>
</dbReference>
<evidence type="ECO:0000313" key="12">
    <source>
        <dbReference type="EMBL" id="CNH21160.1"/>
    </source>
</evidence>
<feature type="domain" description="EAL" evidence="11">
    <location>
        <begin position="261"/>
        <end position="513"/>
    </location>
</feature>
<dbReference type="Pfam" id="PF12792">
    <property type="entry name" value="CSS-motif"/>
    <property type="match status" value="1"/>
</dbReference>
<keyword evidence="4" id="KW-0973">c-di-GMP</keyword>
<evidence type="ECO:0000313" key="13">
    <source>
        <dbReference type="EMBL" id="CRY65972.1"/>
    </source>
</evidence>
<name>A0A0T9NMZ0_9GAMM</name>
<evidence type="ECO:0000256" key="8">
    <source>
        <dbReference type="ARBA" id="ARBA00023136"/>
    </source>
</evidence>
<dbReference type="GO" id="GO:0071111">
    <property type="term" value="F:cyclic-guanylate-specific phosphodiesterase activity"/>
    <property type="evidence" value="ECO:0007669"/>
    <property type="project" value="UniProtKB-EC"/>
</dbReference>
<evidence type="ECO:0000256" key="5">
    <source>
        <dbReference type="ARBA" id="ARBA00022692"/>
    </source>
</evidence>
<evidence type="ECO:0000256" key="9">
    <source>
        <dbReference type="ARBA" id="ARBA00034290"/>
    </source>
</evidence>
<evidence type="ECO:0000256" key="4">
    <source>
        <dbReference type="ARBA" id="ARBA00022636"/>
    </source>
</evidence>
<proteinExistence type="predicted"/>
<dbReference type="EMBL" id="CQAZ01000004">
    <property type="protein sequence ID" value="CNH21160.1"/>
    <property type="molecule type" value="Genomic_DNA"/>
</dbReference>
<dbReference type="Proteomes" id="UP000045840">
    <property type="component" value="Unassembled WGS sequence"/>
</dbReference>
<dbReference type="PANTHER" id="PTHR33121">
    <property type="entry name" value="CYCLIC DI-GMP PHOSPHODIESTERASE PDEF"/>
    <property type="match status" value="1"/>
</dbReference>
<evidence type="ECO:0000256" key="6">
    <source>
        <dbReference type="ARBA" id="ARBA00022801"/>
    </source>
</evidence>
<comment type="catalytic activity">
    <reaction evidence="9">
        <text>3',3'-c-di-GMP + H2O = 5'-phosphoguanylyl(3'-&gt;5')guanosine + H(+)</text>
        <dbReference type="Rhea" id="RHEA:24902"/>
        <dbReference type="ChEBI" id="CHEBI:15377"/>
        <dbReference type="ChEBI" id="CHEBI:15378"/>
        <dbReference type="ChEBI" id="CHEBI:58754"/>
        <dbReference type="ChEBI" id="CHEBI:58805"/>
        <dbReference type="EC" id="3.1.4.52"/>
    </reaction>
</comment>
<keyword evidence="14" id="KW-1185">Reference proteome</keyword>
<keyword evidence="5 10" id="KW-0812">Transmembrane</keyword>
<feature type="transmembrane region" description="Helical" evidence="10">
    <location>
        <begin position="239"/>
        <end position="259"/>
    </location>
</feature>
<sequence length="513" mass="57627">MESTMPFRRFRLNKLLSRLGFSCIVLLLFLLVGAIVIYAQTKANMHKDAETKLLQGRARFDQIFNNLQHAAIQVETGLGKPCLDVVQNLRDQVVLIPDVRSVSLTKGGNIYCSSIYGPLTTPFDLAMFINGQLELMGGNDVTPDRALMVYRHVRGDYSVLVAVDGYYLRSILNLLSGDIELQLRVGDKWMDATGVVHSGKPPAGSEPLYLASEKYAYSLSTTLSNQQYRAYAWQYNQGSLIFFILMSVGSATLVFWLSGRAVSPTQVLKQALDNNEFIPYMQPIVSGKEQCWVGCEVLMRWQHPGHGLIQPNKFIPMAEDSELIVPMTRSMMQQVSVAFAPHVNQLPEGFHFGFNISANHCHDLSLVDDCRNFIQAFGGNKINITLELTERKLIVTDEITDRLFAELHTLGVFIAIDDFGTGHSSLTYLQKFKVDFLKIDQSFVGMIGSDALSSHIVDNVIDLATRLGLQTIAEGVENETQMRYLQAHNVDYLQGYMYGRPMPMSEFAKYMFH</sequence>
<gene>
    <name evidence="12" type="primary">ycgG_1</name>
    <name evidence="12" type="ORF">ERS008529_00660</name>
    <name evidence="13" type="ORF">ERS137968_01591</name>
</gene>
<reference evidence="15" key="1">
    <citation type="submission" date="2015-03" db="EMBL/GenBank/DDBJ databases">
        <authorList>
            <consortium name="Pathogen Informatics"/>
        </authorList>
    </citation>
    <scope>NUCLEOTIDE SEQUENCE [LARGE SCALE GENOMIC DNA]</scope>
    <source>
        <strain evidence="15">A125KOH2</strain>
    </source>
</reference>
<dbReference type="PROSITE" id="PS50883">
    <property type="entry name" value="EAL"/>
    <property type="match status" value="1"/>
</dbReference>
<dbReference type="SMART" id="SM00052">
    <property type="entry name" value="EAL"/>
    <property type="match status" value="1"/>
</dbReference>
<dbReference type="CDD" id="cd01948">
    <property type="entry name" value="EAL"/>
    <property type="match status" value="1"/>
</dbReference>
<dbReference type="RefSeq" id="WP_331462900.1">
    <property type="nucleotide sequence ID" value="NZ_CQAZ01000004.1"/>
</dbReference>
<dbReference type="STRING" id="1288385.ERS137968_01591"/>
<dbReference type="InterPro" id="IPR050706">
    <property type="entry name" value="Cyclic-di-GMP_PDE-like"/>
</dbReference>
<dbReference type="Gene3D" id="3.20.20.450">
    <property type="entry name" value="EAL domain"/>
    <property type="match status" value="1"/>
</dbReference>
<keyword evidence="3" id="KW-1003">Cell membrane</keyword>
<keyword evidence="7 10" id="KW-1133">Transmembrane helix</keyword>
<dbReference type="InterPro" id="IPR024744">
    <property type="entry name" value="CSS-motif_dom"/>
</dbReference>
<evidence type="ECO:0000313" key="14">
    <source>
        <dbReference type="Proteomes" id="UP000044625"/>
    </source>
</evidence>
<evidence type="ECO:0000256" key="3">
    <source>
        <dbReference type="ARBA" id="ARBA00022475"/>
    </source>
</evidence>
<dbReference type="EC" id="3.1.4.52" evidence="2"/>
<keyword evidence="6" id="KW-0378">Hydrolase</keyword>
<keyword evidence="8 10" id="KW-0472">Membrane</keyword>
<evidence type="ECO:0000256" key="7">
    <source>
        <dbReference type="ARBA" id="ARBA00022989"/>
    </source>
</evidence>
<accession>A0A0T9NMZ0</accession>
<dbReference type="EMBL" id="CWJL01000006">
    <property type="protein sequence ID" value="CRY65972.1"/>
    <property type="molecule type" value="Genomic_DNA"/>
</dbReference>
<evidence type="ECO:0000256" key="1">
    <source>
        <dbReference type="ARBA" id="ARBA00004651"/>
    </source>
</evidence>
<dbReference type="GO" id="GO:0005886">
    <property type="term" value="C:plasma membrane"/>
    <property type="evidence" value="ECO:0007669"/>
    <property type="project" value="UniProtKB-SubCell"/>
</dbReference>
<dbReference type="AlphaFoldDB" id="A0A0T9NMZ0"/>
<dbReference type="InterPro" id="IPR035919">
    <property type="entry name" value="EAL_sf"/>
</dbReference>
<dbReference type="FunFam" id="3.20.20.450:FF:000001">
    <property type="entry name" value="Cyclic di-GMP phosphodiesterase yahA"/>
    <property type="match status" value="1"/>
</dbReference>